<sequence>MQFPLDEPFVEFTSTEESVAERVERLERENREHKLRISELEEQLADQYSLDSERSLMDGLEGLLLAKTSPTKEKNPEKPKKKDLSAKNAILHRKLFKLRSEVKLLQQKNRNLQKKLKHLQAQRVDEMQAREVQMECSVNDIIRSSYSPSSLDTFRPASLSVFHLRTADEKREEAFRERRESEDRGFTSVIPTSPDFLPQSLPVHTHVSSIHERSAIAVGSRCSHKKQRHRGSVSDASLSGLSLGRSVHSSIVNQLLADAEREADEGEERERDFDGFEL</sequence>
<evidence type="ECO:0000256" key="1">
    <source>
        <dbReference type="SAM" id="Coils"/>
    </source>
</evidence>
<keyword evidence="1" id="KW-0175">Coiled coil</keyword>
<feature type="compositionally biased region" description="Basic and acidic residues" evidence="2">
    <location>
        <begin position="70"/>
        <end position="85"/>
    </location>
</feature>
<feature type="compositionally biased region" description="Basic residues" evidence="2">
    <location>
        <begin position="222"/>
        <end position="231"/>
    </location>
</feature>
<protein>
    <submittedName>
        <fullName evidence="3">Uncharacterized protein</fullName>
    </submittedName>
</protein>
<keyword evidence="4" id="KW-1185">Reference proteome</keyword>
<comment type="caution">
    <text evidence="3">The sequence shown here is derived from an EMBL/GenBank/DDBJ whole genome shotgun (WGS) entry which is preliminary data.</text>
</comment>
<reference evidence="3" key="1">
    <citation type="submission" date="2022-03" db="EMBL/GenBank/DDBJ databases">
        <title>Draft genome sequence of Aduncisulcus paluster, a free-living microaerophilic Fornicata.</title>
        <authorList>
            <person name="Yuyama I."/>
            <person name="Kume K."/>
            <person name="Tamura T."/>
            <person name="Inagaki Y."/>
            <person name="Hashimoto T."/>
        </authorList>
    </citation>
    <scope>NUCLEOTIDE SEQUENCE</scope>
    <source>
        <strain evidence="3">NY0171</strain>
    </source>
</reference>
<evidence type="ECO:0000313" key="4">
    <source>
        <dbReference type="Proteomes" id="UP001057375"/>
    </source>
</evidence>
<feature type="region of interest" description="Disordered" evidence="2">
    <location>
        <begin position="257"/>
        <end position="278"/>
    </location>
</feature>
<feature type="coiled-coil region" evidence="1">
    <location>
        <begin position="16"/>
        <end position="50"/>
    </location>
</feature>
<proteinExistence type="predicted"/>
<dbReference type="Proteomes" id="UP001057375">
    <property type="component" value="Unassembled WGS sequence"/>
</dbReference>
<feature type="region of interest" description="Disordered" evidence="2">
    <location>
        <begin position="62"/>
        <end position="85"/>
    </location>
</feature>
<name>A0ABQ5KPP8_9EUKA</name>
<feature type="region of interest" description="Disordered" evidence="2">
    <location>
        <begin position="218"/>
        <end position="240"/>
    </location>
</feature>
<evidence type="ECO:0000313" key="3">
    <source>
        <dbReference type="EMBL" id="GKT33508.1"/>
    </source>
</evidence>
<accession>A0ABQ5KPP8</accession>
<dbReference type="EMBL" id="BQXS01010292">
    <property type="protein sequence ID" value="GKT33508.1"/>
    <property type="molecule type" value="Genomic_DNA"/>
</dbReference>
<evidence type="ECO:0000256" key="2">
    <source>
        <dbReference type="SAM" id="MobiDB-lite"/>
    </source>
</evidence>
<feature type="coiled-coil region" evidence="1">
    <location>
        <begin position="95"/>
        <end position="129"/>
    </location>
</feature>
<gene>
    <name evidence="3" type="ORF">ADUPG1_007389</name>
</gene>
<feature type="compositionally biased region" description="Basic and acidic residues" evidence="2">
    <location>
        <begin position="268"/>
        <end position="278"/>
    </location>
</feature>
<organism evidence="3 4">
    <name type="scientific">Aduncisulcus paluster</name>
    <dbReference type="NCBI Taxonomy" id="2918883"/>
    <lineage>
        <taxon>Eukaryota</taxon>
        <taxon>Metamonada</taxon>
        <taxon>Carpediemonas-like organisms</taxon>
        <taxon>Aduncisulcus</taxon>
    </lineage>
</organism>